<keyword evidence="2 5" id="KW-0378">Hydrolase</keyword>
<accession>A0A3N4IDF6</accession>
<feature type="compositionally biased region" description="Basic and acidic residues" evidence="6">
    <location>
        <begin position="24"/>
        <end position="40"/>
    </location>
</feature>
<dbReference type="Gene3D" id="3.90.1140.10">
    <property type="entry name" value="Cyclic phosphodiesterase"/>
    <property type="match status" value="1"/>
</dbReference>
<evidence type="ECO:0000256" key="2">
    <source>
        <dbReference type="ARBA" id="ARBA00022801"/>
    </source>
</evidence>
<dbReference type="Proteomes" id="UP000275078">
    <property type="component" value="Unassembled WGS sequence"/>
</dbReference>
<dbReference type="GO" id="GO:0005634">
    <property type="term" value="C:nucleus"/>
    <property type="evidence" value="ECO:0007669"/>
    <property type="project" value="UniProtKB-SubCell"/>
</dbReference>
<keyword evidence="8" id="KW-1185">Reference proteome</keyword>
<dbReference type="PANTHER" id="PTHR13522">
    <property type="entry name" value="U6 SNRNA PHOSPHODIESTERASE 1"/>
    <property type="match status" value="1"/>
</dbReference>
<comment type="subcellular location">
    <subcellularLocation>
        <location evidence="5">Nucleus</location>
    </subcellularLocation>
</comment>
<dbReference type="HAMAP" id="MF_03040">
    <property type="entry name" value="USB1"/>
    <property type="match status" value="1"/>
</dbReference>
<feature type="region of interest" description="Disordered" evidence="6">
    <location>
        <begin position="1"/>
        <end position="80"/>
    </location>
</feature>
<sequence length="282" mass="31384">MPPLVDYTDSDSDSESASGAPEAVPEKSKKAEEQKKEKVSDLPPLPSKFHDVYTTAPRRSTSDDPSLHEGRKRQTPHKQGTWPTHVYIEWHCDSIEHNTISRFVAKAGQAAVKVSPTFKLNTHLTSDLGSDLPLHLSLSRPNTLETEQKVRFMDLLESAIENSGIRRFSIKFTGFEWVRNQNATRWFLVMKAAAATVKKDELIKLLLGCNRVFEVFNQPGLDGLGSSGFHVSIAWTLEEPTKELKTAVERALESELSALSSLALYADVVKVKMGNAVKIINI</sequence>
<dbReference type="PANTHER" id="PTHR13522:SF3">
    <property type="entry name" value="U6 SNRNA PHOSPHODIESTERASE 1"/>
    <property type="match status" value="1"/>
</dbReference>
<evidence type="ECO:0000256" key="4">
    <source>
        <dbReference type="ARBA" id="ARBA00023242"/>
    </source>
</evidence>
<dbReference type="Pfam" id="PF09749">
    <property type="entry name" value="HVSL"/>
    <property type="match status" value="1"/>
</dbReference>
<dbReference type="EC" id="3.1.4.-" evidence="5"/>
<evidence type="ECO:0000256" key="3">
    <source>
        <dbReference type="ARBA" id="ARBA00023239"/>
    </source>
</evidence>
<evidence type="ECO:0000256" key="1">
    <source>
        <dbReference type="ARBA" id="ARBA00022722"/>
    </source>
</evidence>
<dbReference type="OrthoDB" id="49151at2759"/>
<evidence type="ECO:0000313" key="7">
    <source>
        <dbReference type="EMBL" id="RPA82738.1"/>
    </source>
</evidence>
<evidence type="ECO:0000256" key="6">
    <source>
        <dbReference type="SAM" id="MobiDB-lite"/>
    </source>
</evidence>
<feature type="active site" description="Proton donor/acceptor" evidence="5">
    <location>
        <position position="230"/>
    </location>
</feature>
<feature type="active site" description="Proton donor/acceptor" evidence="5">
    <location>
        <position position="135"/>
    </location>
</feature>
<keyword evidence="1 5" id="KW-0540">Nuclease</keyword>
<organism evidence="7 8">
    <name type="scientific">Ascobolus immersus RN42</name>
    <dbReference type="NCBI Taxonomy" id="1160509"/>
    <lineage>
        <taxon>Eukaryota</taxon>
        <taxon>Fungi</taxon>
        <taxon>Dikarya</taxon>
        <taxon>Ascomycota</taxon>
        <taxon>Pezizomycotina</taxon>
        <taxon>Pezizomycetes</taxon>
        <taxon>Pezizales</taxon>
        <taxon>Ascobolaceae</taxon>
        <taxon>Ascobolus</taxon>
    </lineage>
</organism>
<dbReference type="InterPro" id="IPR027521">
    <property type="entry name" value="Usb1"/>
</dbReference>
<proteinExistence type="inferred from homology"/>
<dbReference type="STRING" id="1160509.A0A3N4IDF6"/>
<comment type="similarity">
    <text evidence="5">Belongs to the 2H phosphoesterase superfamily. USB1 family.</text>
</comment>
<evidence type="ECO:0000313" key="8">
    <source>
        <dbReference type="Proteomes" id="UP000275078"/>
    </source>
</evidence>
<evidence type="ECO:0000256" key="5">
    <source>
        <dbReference type="HAMAP-Rule" id="MF_03040"/>
    </source>
</evidence>
<feature type="compositionally biased region" description="Basic and acidic residues" evidence="6">
    <location>
        <begin position="60"/>
        <end position="69"/>
    </location>
</feature>
<protein>
    <recommendedName>
        <fullName evidence="5">U6 snRNA phosphodiesterase</fullName>
        <ecNumber evidence="5">3.1.4.-</ecNumber>
    </recommendedName>
</protein>
<dbReference type="GO" id="GO:1990838">
    <property type="term" value="F:poly(U)-specific exoribonuclease activity, producing 3' uridine cyclic phosphate ends"/>
    <property type="evidence" value="ECO:0007669"/>
    <property type="project" value="UniProtKB-UniRule"/>
</dbReference>
<dbReference type="EMBL" id="ML119669">
    <property type="protein sequence ID" value="RPA82738.1"/>
    <property type="molecule type" value="Genomic_DNA"/>
</dbReference>
<comment type="function">
    <text evidence="5">Phosphodiesterase responsible for the U6 snRNA 3' end processing. Acts as an exoribonuclease (RNase) responsible for trimming the poly(U) tract of the last nucleotides in the pre-U6 snRNA molecule, leading to the formation of mature U6 snRNA.</text>
</comment>
<dbReference type="GO" id="GO:0034477">
    <property type="term" value="P:U6 snRNA 3'-end processing"/>
    <property type="evidence" value="ECO:0007669"/>
    <property type="project" value="UniProtKB-UniRule"/>
</dbReference>
<keyword evidence="3" id="KW-0456">Lyase</keyword>
<keyword evidence="4 5" id="KW-0539">Nucleus</keyword>
<reference evidence="7 8" key="1">
    <citation type="journal article" date="2018" name="Nat. Ecol. Evol.">
        <title>Pezizomycetes genomes reveal the molecular basis of ectomycorrhizal truffle lifestyle.</title>
        <authorList>
            <person name="Murat C."/>
            <person name="Payen T."/>
            <person name="Noel B."/>
            <person name="Kuo A."/>
            <person name="Morin E."/>
            <person name="Chen J."/>
            <person name="Kohler A."/>
            <person name="Krizsan K."/>
            <person name="Balestrini R."/>
            <person name="Da Silva C."/>
            <person name="Montanini B."/>
            <person name="Hainaut M."/>
            <person name="Levati E."/>
            <person name="Barry K.W."/>
            <person name="Belfiori B."/>
            <person name="Cichocki N."/>
            <person name="Clum A."/>
            <person name="Dockter R.B."/>
            <person name="Fauchery L."/>
            <person name="Guy J."/>
            <person name="Iotti M."/>
            <person name="Le Tacon F."/>
            <person name="Lindquist E.A."/>
            <person name="Lipzen A."/>
            <person name="Malagnac F."/>
            <person name="Mello A."/>
            <person name="Molinier V."/>
            <person name="Miyauchi S."/>
            <person name="Poulain J."/>
            <person name="Riccioni C."/>
            <person name="Rubini A."/>
            <person name="Sitrit Y."/>
            <person name="Splivallo R."/>
            <person name="Traeger S."/>
            <person name="Wang M."/>
            <person name="Zifcakova L."/>
            <person name="Wipf D."/>
            <person name="Zambonelli A."/>
            <person name="Paolocci F."/>
            <person name="Nowrousian M."/>
            <person name="Ottonello S."/>
            <person name="Baldrian P."/>
            <person name="Spatafora J.W."/>
            <person name="Henrissat B."/>
            <person name="Nagy L.G."/>
            <person name="Aury J.M."/>
            <person name="Wincker P."/>
            <person name="Grigoriev I.V."/>
            <person name="Bonfante P."/>
            <person name="Martin F.M."/>
        </authorList>
    </citation>
    <scope>NUCLEOTIDE SEQUENCE [LARGE SCALE GENOMIC DNA]</scope>
    <source>
        <strain evidence="7 8">RN42</strain>
    </source>
</reference>
<gene>
    <name evidence="5" type="primary">USB1</name>
    <name evidence="7" type="ORF">BJ508DRAFT_360956</name>
</gene>
<name>A0A3N4IDF6_ASCIM</name>
<dbReference type="GO" id="GO:0016829">
    <property type="term" value="F:lyase activity"/>
    <property type="evidence" value="ECO:0007669"/>
    <property type="project" value="UniProtKB-KW"/>
</dbReference>
<dbReference type="AlphaFoldDB" id="A0A3N4IDF6"/>